<name>A0A9D7SQQ5_9BACT</name>
<dbReference type="InterPro" id="IPR051906">
    <property type="entry name" value="TolC-like"/>
</dbReference>
<evidence type="ECO:0000256" key="3">
    <source>
        <dbReference type="ARBA" id="ARBA00022692"/>
    </source>
</evidence>
<dbReference type="Gene3D" id="1.20.1600.10">
    <property type="entry name" value="Outer membrane efflux proteins (OEP)"/>
    <property type="match status" value="1"/>
</dbReference>
<dbReference type="Proteomes" id="UP000808337">
    <property type="component" value="Unassembled WGS sequence"/>
</dbReference>
<dbReference type="GO" id="GO:0015288">
    <property type="term" value="F:porin activity"/>
    <property type="evidence" value="ECO:0007669"/>
    <property type="project" value="TreeGrafter"/>
</dbReference>
<dbReference type="PANTHER" id="PTHR30026">
    <property type="entry name" value="OUTER MEMBRANE PROTEIN TOLC"/>
    <property type="match status" value="1"/>
</dbReference>
<sequence length="431" mass="48658">MRKTKTLLSVCLHFLLITFLFISFTSTVSGQIETNITLDECLKLATDNYPLAKQKGYLQSMGENNQKGINGSWLPQINFNLKATYQSEVPSFNFEGFPVIVFPKDQYSFGLQVNQAIFDGGLSNQQKNTDKANTVTEIQKNEVELYKIKEKILQLYGNILLTKENIEVLNSYTRDIESRQLKMSSSVRNGMMLQSDLDELDAVMLKTDQSKIDVASRLKMLCQLLSLFINHTVDENTSFADLPVGIEDLNGDIIRPELKLFSLQQGLLEERIKLSASKTHPKLSAFGDGAFGRPGFDFLNQKMRLYGLVGLSLTWNVSSLYNLSYDKNNLMIQQKMIDEQRELFQLNVKSSLIQQNGEIERISQMSKIDDSIIAKRVSISKTKANQLDNGTITSSDYLSELNEEKQATLAQRMHQIQLGIAIATIQITTGN</sequence>
<keyword evidence="4" id="KW-0472">Membrane</keyword>
<evidence type="ECO:0000256" key="2">
    <source>
        <dbReference type="ARBA" id="ARBA00022452"/>
    </source>
</evidence>
<evidence type="ECO:0000256" key="4">
    <source>
        <dbReference type="ARBA" id="ARBA00023136"/>
    </source>
</evidence>
<dbReference type="EMBL" id="JADKGY010000001">
    <property type="protein sequence ID" value="MBK9981348.1"/>
    <property type="molecule type" value="Genomic_DNA"/>
</dbReference>
<evidence type="ECO:0000256" key="5">
    <source>
        <dbReference type="ARBA" id="ARBA00023237"/>
    </source>
</evidence>
<dbReference type="PANTHER" id="PTHR30026:SF20">
    <property type="entry name" value="OUTER MEMBRANE PROTEIN TOLC"/>
    <property type="match status" value="1"/>
</dbReference>
<evidence type="ECO:0000313" key="6">
    <source>
        <dbReference type="EMBL" id="MBK9981348.1"/>
    </source>
</evidence>
<dbReference type="GO" id="GO:0015562">
    <property type="term" value="F:efflux transmembrane transporter activity"/>
    <property type="evidence" value="ECO:0007669"/>
    <property type="project" value="InterPro"/>
</dbReference>
<protein>
    <submittedName>
        <fullName evidence="6">TolC family protein</fullName>
    </submittedName>
</protein>
<keyword evidence="3" id="KW-0812">Transmembrane</keyword>
<keyword evidence="5" id="KW-0998">Cell outer membrane</keyword>
<organism evidence="6 7">
    <name type="scientific">Candidatus Opimibacter skivensis</name>
    <dbReference type="NCBI Taxonomy" id="2982028"/>
    <lineage>
        <taxon>Bacteria</taxon>
        <taxon>Pseudomonadati</taxon>
        <taxon>Bacteroidota</taxon>
        <taxon>Saprospiria</taxon>
        <taxon>Saprospirales</taxon>
        <taxon>Saprospiraceae</taxon>
        <taxon>Candidatus Opimibacter</taxon>
    </lineage>
</organism>
<keyword evidence="2" id="KW-1134">Transmembrane beta strand</keyword>
<evidence type="ECO:0000256" key="1">
    <source>
        <dbReference type="ARBA" id="ARBA00004442"/>
    </source>
</evidence>
<proteinExistence type="predicted"/>
<accession>A0A9D7SQQ5</accession>
<reference evidence="6 7" key="1">
    <citation type="submission" date="2020-10" db="EMBL/GenBank/DDBJ databases">
        <title>Connecting structure to function with the recovery of over 1000 high-quality activated sludge metagenome-assembled genomes encoding full-length rRNA genes using long-read sequencing.</title>
        <authorList>
            <person name="Singleton C.M."/>
            <person name="Petriglieri F."/>
            <person name="Kristensen J.M."/>
            <person name="Kirkegaard R.H."/>
            <person name="Michaelsen T.Y."/>
            <person name="Andersen M.H."/>
            <person name="Karst S.M."/>
            <person name="Dueholm M.S."/>
            <person name="Nielsen P.H."/>
            <person name="Albertsen M."/>
        </authorList>
    </citation>
    <scope>NUCLEOTIDE SEQUENCE [LARGE SCALE GENOMIC DNA]</scope>
    <source>
        <strain evidence="6">Ribe_18-Q3-R11-54_MAXAC.273</strain>
    </source>
</reference>
<comment type="caution">
    <text evidence="6">The sequence shown here is derived from an EMBL/GenBank/DDBJ whole genome shotgun (WGS) entry which is preliminary data.</text>
</comment>
<dbReference type="SUPFAM" id="SSF56954">
    <property type="entry name" value="Outer membrane efflux proteins (OEP)"/>
    <property type="match status" value="1"/>
</dbReference>
<comment type="subcellular location">
    <subcellularLocation>
        <location evidence="1">Cell outer membrane</location>
    </subcellularLocation>
</comment>
<dbReference type="AlphaFoldDB" id="A0A9D7SQQ5"/>
<dbReference type="GO" id="GO:0009279">
    <property type="term" value="C:cell outer membrane"/>
    <property type="evidence" value="ECO:0007669"/>
    <property type="project" value="UniProtKB-SubCell"/>
</dbReference>
<evidence type="ECO:0000313" key="7">
    <source>
        <dbReference type="Proteomes" id="UP000808337"/>
    </source>
</evidence>
<dbReference type="GO" id="GO:1990281">
    <property type="term" value="C:efflux pump complex"/>
    <property type="evidence" value="ECO:0007669"/>
    <property type="project" value="TreeGrafter"/>
</dbReference>
<gene>
    <name evidence="6" type="ORF">IPP15_02800</name>
</gene>